<reference evidence="2" key="1">
    <citation type="submission" date="2025-08" db="UniProtKB">
        <authorList>
            <consortium name="Ensembl"/>
        </authorList>
    </citation>
    <scope>IDENTIFICATION</scope>
</reference>
<dbReference type="Ensembl" id="ENSMMMT00000015331.1">
    <property type="protein sequence ID" value="ENSMMMP00000013428.1"/>
    <property type="gene ID" value="ENSMMMG00000011974.1"/>
</dbReference>
<dbReference type="InterPro" id="IPR001909">
    <property type="entry name" value="KRAB"/>
</dbReference>
<dbReference type="InterPro" id="IPR050169">
    <property type="entry name" value="Krueppel_C2H2_ZnF"/>
</dbReference>
<dbReference type="GO" id="GO:0006355">
    <property type="term" value="P:regulation of DNA-templated transcription"/>
    <property type="evidence" value="ECO:0007669"/>
    <property type="project" value="InterPro"/>
</dbReference>
<proteinExistence type="predicted"/>
<accession>A0A8C5ZDX0</accession>
<sequence length="105" mass="11783">MPGSEYFPYTHTHTHIKFSVQNTTFTGVIGKLDSRAQDPRLLCCAGAEAHQGAGLAAEHQEMEPVTFRDVAINFSEEEWKCLDSVQQTLCGDVMLEIYRNLFFVG</sequence>
<dbReference type="PANTHER" id="PTHR23232:SF163">
    <property type="entry name" value="ZINC FINGER PROTEIN 589"/>
    <property type="match status" value="1"/>
</dbReference>
<dbReference type="PANTHER" id="PTHR23232">
    <property type="entry name" value="KRAB DOMAIN C2H2 ZINC FINGER"/>
    <property type="match status" value="1"/>
</dbReference>
<dbReference type="Pfam" id="PF01352">
    <property type="entry name" value="KRAB"/>
    <property type="match status" value="1"/>
</dbReference>
<dbReference type="SMART" id="SM00349">
    <property type="entry name" value="KRAB"/>
    <property type="match status" value="1"/>
</dbReference>
<dbReference type="SUPFAM" id="SSF109640">
    <property type="entry name" value="KRAB domain (Kruppel-associated box)"/>
    <property type="match status" value="1"/>
</dbReference>
<reference evidence="2" key="2">
    <citation type="submission" date="2025-09" db="UniProtKB">
        <authorList>
            <consortium name="Ensembl"/>
        </authorList>
    </citation>
    <scope>IDENTIFICATION</scope>
</reference>
<keyword evidence="3" id="KW-1185">Reference proteome</keyword>
<feature type="domain" description="KRAB" evidence="1">
    <location>
        <begin position="65"/>
        <end position="105"/>
    </location>
</feature>
<dbReference type="Proteomes" id="UP000694407">
    <property type="component" value="Unplaced"/>
</dbReference>
<name>A0A8C5ZDX0_MARMA</name>
<dbReference type="CDD" id="cd07765">
    <property type="entry name" value="KRAB_A-box"/>
    <property type="match status" value="1"/>
</dbReference>
<organism evidence="2 3">
    <name type="scientific">Marmota marmota marmota</name>
    <name type="common">Alpine marmot</name>
    <dbReference type="NCBI Taxonomy" id="9994"/>
    <lineage>
        <taxon>Eukaryota</taxon>
        <taxon>Metazoa</taxon>
        <taxon>Chordata</taxon>
        <taxon>Craniata</taxon>
        <taxon>Vertebrata</taxon>
        <taxon>Euteleostomi</taxon>
        <taxon>Mammalia</taxon>
        <taxon>Eutheria</taxon>
        <taxon>Euarchontoglires</taxon>
        <taxon>Glires</taxon>
        <taxon>Rodentia</taxon>
        <taxon>Sciuromorpha</taxon>
        <taxon>Sciuridae</taxon>
        <taxon>Xerinae</taxon>
        <taxon>Marmotini</taxon>
        <taxon>Marmota</taxon>
    </lineage>
</organism>
<dbReference type="InterPro" id="IPR036051">
    <property type="entry name" value="KRAB_dom_sf"/>
</dbReference>
<evidence type="ECO:0000313" key="3">
    <source>
        <dbReference type="Proteomes" id="UP000694407"/>
    </source>
</evidence>
<dbReference type="AlphaFoldDB" id="A0A8C5ZDX0"/>
<dbReference type="PROSITE" id="PS50805">
    <property type="entry name" value="KRAB"/>
    <property type="match status" value="1"/>
</dbReference>
<evidence type="ECO:0000259" key="1">
    <source>
        <dbReference type="PROSITE" id="PS50805"/>
    </source>
</evidence>
<dbReference type="Gene3D" id="6.10.140.140">
    <property type="match status" value="1"/>
</dbReference>
<evidence type="ECO:0000313" key="2">
    <source>
        <dbReference type="Ensembl" id="ENSMMMP00000013428.1"/>
    </source>
</evidence>
<protein>
    <recommendedName>
        <fullName evidence="1">KRAB domain-containing protein</fullName>
    </recommendedName>
</protein>
<dbReference type="GeneTree" id="ENSGT01130000280117"/>